<comment type="caution">
    <text evidence="3">The sequence shown here is derived from an EMBL/GenBank/DDBJ whole genome shotgun (WGS) entry which is preliminary data.</text>
</comment>
<feature type="compositionally biased region" description="Basic and acidic residues" evidence="1">
    <location>
        <begin position="251"/>
        <end position="270"/>
    </location>
</feature>
<evidence type="ECO:0000259" key="2">
    <source>
        <dbReference type="Pfam" id="PF14111"/>
    </source>
</evidence>
<reference evidence="3" key="1">
    <citation type="submission" date="2019-12" db="EMBL/GenBank/DDBJ databases">
        <title>Genome sequencing and annotation of Brassica cretica.</title>
        <authorList>
            <person name="Studholme D.J."/>
            <person name="Sarris P."/>
        </authorList>
    </citation>
    <scope>NUCLEOTIDE SEQUENCE</scope>
    <source>
        <strain evidence="3">PFS-109/04</strain>
        <tissue evidence="3">Leaf</tissue>
    </source>
</reference>
<feature type="region of interest" description="Disordered" evidence="1">
    <location>
        <begin position="297"/>
        <end position="320"/>
    </location>
</feature>
<dbReference type="InterPro" id="IPR025558">
    <property type="entry name" value="DUF4283"/>
</dbReference>
<feature type="domain" description="DUF4283" evidence="2">
    <location>
        <begin position="2"/>
        <end position="53"/>
    </location>
</feature>
<dbReference type="PANTHER" id="PTHR31286">
    <property type="entry name" value="GLYCINE-RICH CELL WALL STRUCTURAL PROTEIN 1.8-LIKE"/>
    <property type="match status" value="1"/>
</dbReference>
<gene>
    <name evidence="3" type="ORF">F2Q69_00052329</name>
</gene>
<dbReference type="PANTHER" id="PTHR31286:SF148">
    <property type="entry name" value="DUF4283 DOMAIN-CONTAINING PROTEIN"/>
    <property type="match status" value="1"/>
</dbReference>
<feature type="region of interest" description="Disordered" evidence="1">
    <location>
        <begin position="245"/>
        <end position="270"/>
    </location>
</feature>
<dbReference type="AlphaFoldDB" id="A0A8S9MY01"/>
<evidence type="ECO:0000313" key="3">
    <source>
        <dbReference type="EMBL" id="KAF3488905.1"/>
    </source>
</evidence>
<organism evidence="3 4">
    <name type="scientific">Brassica cretica</name>
    <name type="common">Mustard</name>
    <dbReference type="NCBI Taxonomy" id="69181"/>
    <lineage>
        <taxon>Eukaryota</taxon>
        <taxon>Viridiplantae</taxon>
        <taxon>Streptophyta</taxon>
        <taxon>Embryophyta</taxon>
        <taxon>Tracheophyta</taxon>
        <taxon>Spermatophyta</taxon>
        <taxon>Magnoliopsida</taxon>
        <taxon>eudicotyledons</taxon>
        <taxon>Gunneridae</taxon>
        <taxon>Pentapetalae</taxon>
        <taxon>rosids</taxon>
        <taxon>malvids</taxon>
        <taxon>Brassicales</taxon>
        <taxon>Brassicaceae</taxon>
        <taxon>Brassiceae</taxon>
        <taxon>Brassica</taxon>
    </lineage>
</organism>
<name>A0A8S9MY01_BRACR</name>
<protein>
    <recommendedName>
        <fullName evidence="2">DUF4283 domain-containing protein</fullName>
    </recommendedName>
</protein>
<dbReference type="InterPro" id="IPR040256">
    <property type="entry name" value="At4g02000-like"/>
</dbReference>
<sequence>MGSKIDVQFLEKNIVLFRIENPQMRARVIQRRYWHIADIPLVVNEWSPETALDPPDLSAMPMWVDLKGLHPSTEKCTRLDVARILVEVNLNKPLVEKISFLDKEGVKVLIDVHYPWLPPKCSDCNAWGHKGSNCTSKAIQHWEMFGIFKLRNYKDVSKDSDMYPTNGYGNGNHNRLTRQYIEELEAYKASFGFSAEEEEANEKTKRADDKYRKAYVRKGKRGGIREVDEQLYSNLEGDFEKSNLEDDVEEVEKGNTEEEEANEKTKRADDKYRKAYVRKGKRGGIREVDEQLYSNLEGDFEKSNLEDDVEEVEKGVKTLA</sequence>
<dbReference type="Proteomes" id="UP000712600">
    <property type="component" value="Unassembled WGS sequence"/>
</dbReference>
<dbReference type="Pfam" id="PF14111">
    <property type="entry name" value="DUF4283"/>
    <property type="match status" value="1"/>
</dbReference>
<evidence type="ECO:0000256" key="1">
    <source>
        <dbReference type="SAM" id="MobiDB-lite"/>
    </source>
</evidence>
<dbReference type="EMBL" id="QGKX02002183">
    <property type="protein sequence ID" value="KAF3488905.1"/>
    <property type="molecule type" value="Genomic_DNA"/>
</dbReference>
<accession>A0A8S9MY01</accession>
<proteinExistence type="predicted"/>
<evidence type="ECO:0000313" key="4">
    <source>
        <dbReference type="Proteomes" id="UP000712600"/>
    </source>
</evidence>